<proteinExistence type="predicted"/>
<organism evidence="2">
    <name type="scientific">uncultured Thermomicrobiales bacterium</name>
    <dbReference type="NCBI Taxonomy" id="1645740"/>
    <lineage>
        <taxon>Bacteria</taxon>
        <taxon>Pseudomonadati</taxon>
        <taxon>Thermomicrobiota</taxon>
        <taxon>Thermomicrobia</taxon>
        <taxon>Thermomicrobiales</taxon>
        <taxon>environmental samples</taxon>
    </lineage>
</organism>
<evidence type="ECO:0000256" key="1">
    <source>
        <dbReference type="SAM" id="MobiDB-lite"/>
    </source>
</evidence>
<reference evidence="2" key="1">
    <citation type="submission" date="2020-02" db="EMBL/GenBank/DDBJ databases">
        <authorList>
            <person name="Meier V. D."/>
        </authorList>
    </citation>
    <scope>NUCLEOTIDE SEQUENCE</scope>
    <source>
        <strain evidence="2">AVDCRST_MAG49</strain>
    </source>
</reference>
<feature type="compositionally biased region" description="Polar residues" evidence="1">
    <location>
        <begin position="127"/>
        <end position="142"/>
    </location>
</feature>
<dbReference type="AlphaFoldDB" id="A0A6J4UDZ7"/>
<protein>
    <submittedName>
        <fullName evidence="2">Uncharacterized protein</fullName>
    </submittedName>
</protein>
<dbReference type="EMBL" id="CADCWG010000077">
    <property type="protein sequence ID" value="CAA9545690.1"/>
    <property type="molecule type" value="Genomic_DNA"/>
</dbReference>
<feature type="region of interest" description="Disordered" evidence="1">
    <location>
        <begin position="1"/>
        <end position="154"/>
    </location>
</feature>
<name>A0A6J4UDZ7_9BACT</name>
<accession>A0A6J4UDZ7</accession>
<evidence type="ECO:0000313" key="2">
    <source>
        <dbReference type="EMBL" id="CAA9545690.1"/>
    </source>
</evidence>
<sequence length="154" mass="17208">WTTRASRRWSRSGPAWSMRAGGCSDTSPAVPRSSSSSAPWCPSARNSHPTRSSRRRPWGACRPPGREARMWTPGSTAPGDVWRPKRRRNCRARSIAAAWQSSRSGTEKTSRARSTAFPSWAEKNCRVRSTASLYVRSPTSMRGPTRSDSMRRGR</sequence>
<feature type="compositionally biased region" description="Low complexity" evidence="1">
    <location>
        <begin position="24"/>
        <end position="44"/>
    </location>
</feature>
<feature type="compositionally biased region" description="Basic residues" evidence="1">
    <location>
        <begin position="1"/>
        <end position="10"/>
    </location>
</feature>
<gene>
    <name evidence="2" type="ORF">AVDCRST_MAG49-1210</name>
</gene>
<feature type="non-terminal residue" evidence="2">
    <location>
        <position position="1"/>
    </location>
</feature>
<feature type="non-terminal residue" evidence="2">
    <location>
        <position position="154"/>
    </location>
</feature>